<reference evidence="2" key="1">
    <citation type="journal article" date="2014" name="Int. J. Syst. Evol. Microbiol.">
        <title>Complete genome sequence of Corynebacterium casei LMG S-19264T (=DSM 44701T), isolated from a smear-ripened cheese.</title>
        <authorList>
            <consortium name="US DOE Joint Genome Institute (JGI-PGF)"/>
            <person name="Walter F."/>
            <person name="Albersmeier A."/>
            <person name="Kalinowski J."/>
            <person name="Ruckert C."/>
        </authorList>
    </citation>
    <scope>NUCLEOTIDE SEQUENCE</scope>
    <source>
        <strain evidence="2">CGMCC 4.5737</strain>
    </source>
</reference>
<dbReference type="Pfam" id="PF02575">
    <property type="entry name" value="YbaB_DNA_bd"/>
    <property type="match status" value="1"/>
</dbReference>
<dbReference type="EMBL" id="BMMK01000009">
    <property type="protein sequence ID" value="GGM51920.1"/>
    <property type="molecule type" value="Genomic_DNA"/>
</dbReference>
<comment type="caution">
    <text evidence="2">The sequence shown here is derived from an EMBL/GenBank/DDBJ whole genome shotgun (WGS) entry which is preliminary data.</text>
</comment>
<evidence type="ECO:0000256" key="1">
    <source>
        <dbReference type="SAM" id="MobiDB-lite"/>
    </source>
</evidence>
<evidence type="ECO:0008006" key="4">
    <source>
        <dbReference type="Google" id="ProtNLM"/>
    </source>
</evidence>
<feature type="region of interest" description="Disordered" evidence="1">
    <location>
        <begin position="130"/>
        <end position="187"/>
    </location>
</feature>
<gene>
    <name evidence="2" type="ORF">GCM10012275_23560</name>
</gene>
<dbReference type="InterPro" id="IPR004401">
    <property type="entry name" value="YbaB/EbfC"/>
</dbReference>
<evidence type="ECO:0000313" key="2">
    <source>
        <dbReference type="EMBL" id="GGM51920.1"/>
    </source>
</evidence>
<feature type="compositionally biased region" description="Basic and acidic residues" evidence="1">
    <location>
        <begin position="148"/>
        <end position="157"/>
    </location>
</feature>
<dbReference type="SUPFAM" id="SSF82607">
    <property type="entry name" value="YbaB-like"/>
    <property type="match status" value="1"/>
</dbReference>
<dbReference type="Proteomes" id="UP000637578">
    <property type="component" value="Unassembled WGS sequence"/>
</dbReference>
<dbReference type="InterPro" id="IPR036894">
    <property type="entry name" value="YbaB-like_sf"/>
</dbReference>
<name>A0A8J3CC62_9PSEU</name>
<dbReference type="GO" id="GO:0003677">
    <property type="term" value="F:DNA binding"/>
    <property type="evidence" value="ECO:0007669"/>
    <property type="project" value="InterPro"/>
</dbReference>
<proteinExistence type="predicted"/>
<dbReference type="Gene3D" id="3.30.1310.10">
    <property type="entry name" value="Nucleoid-associated protein YbaB-like domain"/>
    <property type="match status" value="1"/>
</dbReference>
<accession>A0A8J3CC62</accession>
<protein>
    <recommendedName>
        <fullName evidence="4">YbaB/EbfC DNA-binding family protein</fullName>
    </recommendedName>
</protein>
<reference evidence="2" key="2">
    <citation type="submission" date="2020-09" db="EMBL/GenBank/DDBJ databases">
        <authorList>
            <person name="Sun Q."/>
            <person name="Zhou Y."/>
        </authorList>
    </citation>
    <scope>NUCLEOTIDE SEQUENCE</scope>
    <source>
        <strain evidence="2">CGMCC 4.5737</strain>
    </source>
</reference>
<evidence type="ECO:0000313" key="3">
    <source>
        <dbReference type="Proteomes" id="UP000637578"/>
    </source>
</evidence>
<sequence length="187" mass="20369">MTAEFDQLQREFERFQQSLRRVDDRLERYSGMQDEIAAVSVTAHSADRCVNVTAGPGGAVTGIEFTEKALQQSPQALGSMVMSTLQEAVAGAARQQAAVVQQFVGDDLNVLDQVLETQAQMLGRPVEELRAGLEPSAPARPSEEEDFAERSVMRDDDPTPPASPGRTGDPTSPGDAFLRSLYNREDD</sequence>
<dbReference type="RefSeq" id="WP_189056890.1">
    <property type="nucleotide sequence ID" value="NZ_BMMK01000009.1"/>
</dbReference>
<dbReference type="AlphaFoldDB" id="A0A8J3CC62"/>
<keyword evidence="3" id="KW-1185">Reference proteome</keyword>
<organism evidence="2 3">
    <name type="scientific">Longimycelium tulufanense</name>
    <dbReference type="NCBI Taxonomy" id="907463"/>
    <lineage>
        <taxon>Bacteria</taxon>
        <taxon>Bacillati</taxon>
        <taxon>Actinomycetota</taxon>
        <taxon>Actinomycetes</taxon>
        <taxon>Pseudonocardiales</taxon>
        <taxon>Pseudonocardiaceae</taxon>
        <taxon>Longimycelium</taxon>
    </lineage>
</organism>